<keyword evidence="5" id="KW-0963">Cytoplasm</keyword>
<accession>A0A151J2C6</accession>
<evidence type="ECO:0000256" key="3">
    <source>
        <dbReference type="ARBA" id="ARBA00047676"/>
    </source>
</evidence>
<keyword evidence="5" id="KW-0820">tRNA-binding</keyword>
<dbReference type="FunFam" id="3.50.80.10:FF:000001">
    <property type="entry name" value="D-aminoacyl-tRNA deacylase"/>
    <property type="match status" value="1"/>
</dbReference>
<keyword evidence="7" id="KW-1185">Reference proteome</keyword>
<comment type="catalytic activity">
    <reaction evidence="4">
        <text>a D-aminoacyl-tRNA + H2O = a tRNA + a D-alpha-amino acid + H(+)</text>
        <dbReference type="Rhea" id="RHEA:13953"/>
        <dbReference type="Rhea" id="RHEA-COMP:10123"/>
        <dbReference type="Rhea" id="RHEA-COMP:10124"/>
        <dbReference type="ChEBI" id="CHEBI:15377"/>
        <dbReference type="ChEBI" id="CHEBI:15378"/>
        <dbReference type="ChEBI" id="CHEBI:59871"/>
        <dbReference type="ChEBI" id="CHEBI:78442"/>
        <dbReference type="ChEBI" id="CHEBI:79333"/>
        <dbReference type="EC" id="3.1.1.96"/>
    </reaction>
</comment>
<comment type="catalytic activity">
    <reaction evidence="3">
        <text>glycyl-tRNA(Ala) + H2O = tRNA(Ala) + glycine + H(+)</text>
        <dbReference type="Rhea" id="RHEA:53744"/>
        <dbReference type="Rhea" id="RHEA-COMP:9657"/>
        <dbReference type="Rhea" id="RHEA-COMP:13640"/>
        <dbReference type="ChEBI" id="CHEBI:15377"/>
        <dbReference type="ChEBI" id="CHEBI:15378"/>
        <dbReference type="ChEBI" id="CHEBI:57305"/>
        <dbReference type="ChEBI" id="CHEBI:78442"/>
        <dbReference type="ChEBI" id="CHEBI:78522"/>
        <dbReference type="EC" id="3.1.1.96"/>
    </reaction>
</comment>
<dbReference type="Gene3D" id="3.50.80.10">
    <property type="entry name" value="D-tyrosyl-tRNA(Tyr) deacylase"/>
    <property type="match status" value="1"/>
</dbReference>
<protein>
    <recommendedName>
        <fullName evidence="2 5">D-aminoacyl-tRNA deacylase</fullName>
        <ecNumber evidence="2 5">3.1.1.96</ecNumber>
    </recommendedName>
</protein>
<organism evidence="6 7">
    <name type="scientific">Trachymyrmex cornetzi</name>
    <dbReference type="NCBI Taxonomy" id="471704"/>
    <lineage>
        <taxon>Eukaryota</taxon>
        <taxon>Metazoa</taxon>
        <taxon>Ecdysozoa</taxon>
        <taxon>Arthropoda</taxon>
        <taxon>Hexapoda</taxon>
        <taxon>Insecta</taxon>
        <taxon>Pterygota</taxon>
        <taxon>Neoptera</taxon>
        <taxon>Endopterygota</taxon>
        <taxon>Hymenoptera</taxon>
        <taxon>Apocrita</taxon>
        <taxon>Aculeata</taxon>
        <taxon>Formicoidea</taxon>
        <taxon>Formicidae</taxon>
        <taxon>Myrmicinae</taxon>
        <taxon>Trachymyrmex</taxon>
    </lineage>
</organism>
<dbReference type="Pfam" id="PF02580">
    <property type="entry name" value="Tyr_Deacylase"/>
    <property type="match status" value="1"/>
</dbReference>
<dbReference type="GO" id="GO:0000049">
    <property type="term" value="F:tRNA binding"/>
    <property type="evidence" value="ECO:0007669"/>
    <property type="project" value="UniProtKB-KW"/>
</dbReference>
<comment type="similarity">
    <text evidence="1 5">Belongs to the DTD family.</text>
</comment>
<dbReference type="GO" id="GO:0106026">
    <property type="term" value="F:Gly-tRNA(Ala) deacylase activity"/>
    <property type="evidence" value="ECO:0007669"/>
    <property type="project" value="RHEA"/>
</dbReference>
<dbReference type="AlphaFoldDB" id="A0A151J2C6"/>
<dbReference type="InterPro" id="IPR023509">
    <property type="entry name" value="DTD-like_sf"/>
</dbReference>
<gene>
    <name evidence="6" type="ORF">ALC57_11537</name>
</gene>
<sequence>MKALIQRVSKASVSVDGEVISRIGTGLCVLIGIKSDDGVADMKYIIRKILNTKIFEDDKGKKWNASVKDKKYEILCISQFTLYYVLKGNKLSFHRAMPAQESETFYMNFITELREQYVPELIKDGKFGAKMEVSIQNSGPVTLEVVSQKTSDSNVENEEASD</sequence>
<evidence type="ECO:0000256" key="1">
    <source>
        <dbReference type="ARBA" id="ARBA00009673"/>
    </source>
</evidence>
<dbReference type="EC" id="3.1.1.96" evidence="2 5"/>
<dbReference type="EMBL" id="KQ980404">
    <property type="protein sequence ID" value="KYN16184.1"/>
    <property type="molecule type" value="Genomic_DNA"/>
</dbReference>
<evidence type="ECO:0000313" key="6">
    <source>
        <dbReference type="EMBL" id="KYN16184.1"/>
    </source>
</evidence>
<dbReference type="STRING" id="471704.A0A151J2C6"/>
<evidence type="ECO:0000256" key="4">
    <source>
        <dbReference type="ARBA" id="ARBA00048018"/>
    </source>
</evidence>
<keyword evidence="5" id="KW-0694">RNA-binding</keyword>
<comment type="subcellular location">
    <subcellularLocation>
        <location evidence="5">Cytoplasm</location>
    </subcellularLocation>
</comment>
<dbReference type="PANTHER" id="PTHR10472">
    <property type="entry name" value="D-TYROSYL-TRNA TYR DEACYLASE"/>
    <property type="match status" value="1"/>
</dbReference>
<keyword evidence="5" id="KW-0378">Hydrolase</keyword>
<dbReference type="GO" id="GO:0051500">
    <property type="term" value="F:D-tyrosyl-tRNA(Tyr) deacylase activity"/>
    <property type="evidence" value="ECO:0007669"/>
    <property type="project" value="TreeGrafter"/>
</dbReference>
<name>A0A151J2C6_9HYME</name>
<dbReference type="GO" id="GO:0005737">
    <property type="term" value="C:cytoplasm"/>
    <property type="evidence" value="ECO:0007669"/>
    <property type="project" value="UniProtKB-SubCell"/>
</dbReference>
<dbReference type="PANTHER" id="PTHR10472:SF5">
    <property type="entry name" value="D-AMINOACYL-TRNA DEACYLASE 1"/>
    <property type="match status" value="1"/>
</dbReference>
<reference evidence="6 7" key="1">
    <citation type="submission" date="2015-09" db="EMBL/GenBank/DDBJ databases">
        <title>Trachymyrmex cornetzi WGS genome.</title>
        <authorList>
            <person name="Nygaard S."/>
            <person name="Hu H."/>
            <person name="Boomsma J."/>
            <person name="Zhang G."/>
        </authorList>
    </citation>
    <scope>NUCLEOTIDE SEQUENCE [LARGE SCALE GENOMIC DNA]</scope>
    <source>
        <strain evidence="6">Tcor2-1</strain>
        <tissue evidence="6">Whole body</tissue>
    </source>
</reference>
<evidence type="ECO:0000313" key="7">
    <source>
        <dbReference type="Proteomes" id="UP000078492"/>
    </source>
</evidence>
<evidence type="ECO:0000256" key="2">
    <source>
        <dbReference type="ARBA" id="ARBA00013056"/>
    </source>
</evidence>
<dbReference type="NCBIfam" id="TIGR00256">
    <property type="entry name" value="D-aminoacyl-tRNA deacylase"/>
    <property type="match status" value="1"/>
</dbReference>
<dbReference type="SUPFAM" id="SSF69500">
    <property type="entry name" value="DTD-like"/>
    <property type="match status" value="1"/>
</dbReference>
<dbReference type="InterPro" id="IPR003732">
    <property type="entry name" value="Daa-tRNA_deacyls_DTD"/>
</dbReference>
<evidence type="ECO:0000256" key="5">
    <source>
        <dbReference type="RuleBase" id="RU003470"/>
    </source>
</evidence>
<dbReference type="OrthoDB" id="9898580at2759"/>
<dbReference type="Proteomes" id="UP000078492">
    <property type="component" value="Unassembled WGS sequence"/>
</dbReference>
<proteinExistence type="inferred from homology"/>